<dbReference type="HOGENOM" id="CLU_028518_1_0_11"/>
<evidence type="ECO:0000256" key="4">
    <source>
        <dbReference type="ARBA" id="ARBA00023136"/>
    </source>
</evidence>
<comment type="similarity">
    <text evidence="5">Belongs to the binding-protein-dependent transport system permease family.</text>
</comment>
<feature type="transmembrane region" description="Helical" evidence="5">
    <location>
        <begin position="393"/>
        <end position="413"/>
    </location>
</feature>
<dbReference type="GO" id="GO:0055085">
    <property type="term" value="P:transmembrane transport"/>
    <property type="evidence" value="ECO:0007669"/>
    <property type="project" value="InterPro"/>
</dbReference>
<keyword evidence="4 5" id="KW-0472">Membrane</keyword>
<feature type="region of interest" description="Disordered" evidence="6">
    <location>
        <begin position="1"/>
        <end position="70"/>
    </location>
</feature>
<proteinExistence type="inferred from homology"/>
<comment type="subcellular location">
    <subcellularLocation>
        <location evidence="5">Cell membrane</location>
        <topology evidence="5">Multi-pass membrane protein</topology>
    </subcellularLocation>
    <subcellularLocation>
        <location evidence="1">Membrane</location>
        <topology evidence="1">Multi-pass membrane protein</topology>
    </subcellularLocation>
</comment>
<dbReference type="Pfam" id="PF12911">
    <property type="entry name" value="OppC_N"/>
    <property type="match status" value="1"/>
</dbReference>
<dbReference type="EMBL" id="CP001618">
    <property type="protein sequence ID" value="ACQ78860.1"/>
    <property type="molecule type" value="Genomic_DNA"/>
</dbReference>
<evidence type="ECO:0000259" key="7">
    <source>
        <dbReference type="PROSITE" id="PS50928"/>
    </source>
</evidence>
<dbReference type="RefSeq" id="WP_012725640.1">
    <property type="nucleotide sequence ID" value="NC_012669.1"/>
</dbReference>
<evidence type="ECO:0000256" key="2">
    <source>
        <dbReference type="ARBA" id="ARBA00022692"/>
    </source>
</evidence>
<dbReference type="SUPFAM" id="SSF161098">
    <property type="entry name" value="MetI-like"/>
    <property type="match status" value="1"/>
</dbReference>
<dbReference type="PROSITE" id="PS50928">
    <property type="entry name" value="ABC_TM1"/>
    <property type="match status" value="1"/>
</dbReference>
<dbReference type="PANTHER" id="PTHR43839:SF3">
    <property type="entry name" value="OLIGOPEPTIDE ABC TRANSPORTER, PERMEASE PROTEIN"/>
    <property type="match status" value="1"/>
</dbReference>
<reference evidence="8 9" key="1">
    <citation type="journal article" date="2009" name="Stand. Genomic Sci.">
        <title>Complete genome sequence of Beutenbergia cavernae type strain (HKI 0122).</title>
        <authorList>
            <person name="Land M."/>
            <person name="Pukall R."/>
            <person name="Abt B."/>
            <person name="Goker M."/>
            <person name="Rohde M."/>
            <person name="Glavina Del Rio T."/>
            <person name="Tice H."/>
            <person name="Copeland A."/>
            <person name="Cheng J.F."/>
            <person name="Lucas S."/>
            <person name="Chen F."/>
            <person name="Nolan M."/>
            <person name="Bruce D."/>
            <person name="Goodwin L."/>
            <person name="Pitluck S."/>
            <person name="Ivanova N."/>
            <person name="Mavromatis K."/>
            <person name="Ovchinnikova G."/>
            <person name="Pati A."/>
            <person name="Chen A."/>
            <person name="Palaniappan K."/>
            <person name="Hauser L."/>
            <person name="Chang Y.J."/>
            <person name="Jefferies C.C."/>
            <person name="Saunders E."/>
            <person name="Brettin T."/>
            <person name="Detter J.C."/>
            <person name="Han C."/>
            <person name="Chain P."/>
            <person name="Bristow J."/>
            <person name="Eisen J.A."/>
            <person name="Markowitz V."/>
            <person name="Hugenholtz P."/>
            <person name="Kyrpides N.C."/>
            <person name="Klenk H.P."/>
            <person name="Lapidus A."/>
        </authorList>
    </citation>
    <scope>NUCLEOTIDE SEQUENCE [LARGE SCALE GENOMIC DNA]</scope>
    <source>
        <strain evidence="9">ATCC BAA-8 / DSM 12333 / NBRC 16432</strain>
    </source>
</reference>
<keyword evidence="5" id="KW-0813">Transport</keyword>
<feature type="transmembrane region" description="Helical" evidence="5">
    <location>
        <begin position="287"/>
        <end position="306"/>
    </location>
</feature>
<evidence type="ECO:0000313" key="9">
    <source>
        <dbReference type="Proteomes" id="UP000007962"/>
    </source>
</evidence>
<feature type="transmembrane region" description="Helical" evidence="5">
    <location>
        <begin position="337"/>
        <end position="357"/>
    </location>
</feature>
<dbReference type="Pfam" id="PF00528">
    <property type="entry name" value="BPD_transp_1"/>
    <property type="match status" value="1"/>
</dbReference>
<dbReference type="eggNOG" id="COG1173">
    <property type="taxonomic scope" value="Bacteria"/>
</dbReference>
<feature type="domain" description="ABC transmembrane type-1" evidence="7">
    <location>
        <begin position="218"/>
        <end position="414"/>
    </location>
</feature>
<evidence type="ECO:0000256" key="6">
    <source>
        <dbReference type="SAM" id="MobiDB-lite"/>
    </source>
</evidence>
<dbReference type="GO" id="GO:0005886">
    <property type="term" value="C:plasma membrane"/>
    <property type="evidence" value="ECO:0007669"/>
    <property type="project" value="UniProtKB-SubCell"/>
</dbReference>
<evidence type="ECO:0000256" key="3">
    <source>
        <dbReference type="ARBA" id="ARBA00022989"/>
    </source>
</evidence>
<dbReference type="InterPro" id="IPR000515">
    <property type="entry name" value="MetI-like"/>
</dbReference>
<name>C5BXW6_BEUC1</name>
<organism evidence="8 9">
    <name type="scientific">Beutenbergia cavernae (strain ATCC BAA-8 / DSM 12333 / CCUG 43141 / JCM 11478 / NBRC 16432 / NCIMB 13614 / HKI 0122)</name>
    <dbReference type="NCBI Taxonomy" id="471853"/>
    <lineage>
        <taxon>Bacteria</taxon>
        <taxon>Bacillati</taxon>
        <taxon>Actinomycetota</taxon>
        <taxon>Actinomycetes</taxon>
        <taxon>Micrococcales</taxon>
        <taxon>Beutenbergiaceae</taxon>
        <taxon>Beutenbergia</taxon>
    </lineage>
</organism>
<gene>
    <name evidence="8" type="ordered locus">Bcav_0597</name>
</gene>
<evidence type="ECO:0000256" key="5">
    <source>
        <dbReference type="RuleBase" id="RU363032"/>
    </source>
</evidence>
<dbReference type="CDD" id="cd06261">
    <property type="entry name" value="TM_PBP2"/>
    <property type="match status" value="1"/>
</dbReference>
<dbReference type="STRING" id="471853.Bcav_0597"/>
<keyword evidence="3 5" id="KW-1133">Transmembrane helix</keyword>
<dbReference type="Gene3D" id="1.10.3720.10">
    <property type="entry name" value="MetI-like"/>
    <property type="match status" value="1"/>
</dbReference>
<feature type="transmembrane region" description="Helical" evidence="5">
    <location>
        <begin position="222"/>
        <end position="248"/>
    </location>
</feature>
<dbReference type="Proteomes" id="UP000007962">
    <property type="component" value="Chromosome"/>
</dbReference>
<accession>C5BXW6</accession>
<dbReference type="PANTHER" id="PTHR43839">
    <property type="entry name" value="OPPC IN A BINDING PROTEIN-DEPENDENT TRANSPORT SYSTEM"/>
    <property type="match status" value="1"/>
</dbReference>
<dbReference type="InterPro" id="IPR025966">
    <property type="entry name" value="OppC_N"/>
</dbReference>
<keyword evidence="9" id="KW-1185">Reference proteome</keyword>
<dbReference type="KEGG" id="bcv:Bcav_0597"/>
<dbReference type="AlphaFoldDB" id="C5BXW6"/>
<evidence type="ECO:0000256" key="1">
    <source>
        <dbReference type="ARBA" id="ARBA00004141"/>
    </source>
</evidence>
<keyword evidence="2 5" id="KW-0812">Transmembrane</keyword>
<dbReference type="InterPro" id="IPR035906">
    <property type="entry name" value="MetI-like_sf"/>
</dbReference>
<feature type="transmembrane region" description="Helical" evidence="5">
    <location>
        <begin position="260"/>
        <end position="281"/>
    </location>
</feature>
<protein>
    <submittedName>
        <fullName evidence="8">Binding-protein-dependent transport systems inner membrane component</fullName>
    </submittedName>
</protein>
<evidence type="ECO:0000313" key="8">
    <source>
        <dbReference type="EMBL" id="ACQ78860.1"/>
    </source>
</evidence>
<feature type="transmembrane region" description="Helical" evidence="5">
    <location>
        <begin position="90"/>
        <end position="112"/>
    </location>
</feature>
<sequence length="426" mass="45381">MGRTGEPARLGRPGHGLGAEDMPPDDDAVRAAVAGVETDEAVHTSPVAEEPEWAPQRPGRGEDDGAGPAAPLAQLSQSRLIWRRFRRHRAALVAVVVLVLMYLVALFAGFFAPADPAATSADHAFQPPQVPHVSLSEGAWVHPSVGVTDPETMARVFTEDTSRRIQLGFFVRGDSYDILGIVHADVHLFGPVDAAERWYPLGADRKGADLASRIIFGSQVSLSIGLIGVAVSLVLGLVLGGISGYFGGWVDNVVQRVIEFIMSIPTLPLWLSLAAAIPPGWGAVQTYLMITVILSLIGWTSLARVIRGRFLQTRDEDFVLAARLDGVSTPRIIGRHLVPSFASHIIATVSLAIPAMILAETSLSFLGLGLRAPAVSWGVLLQDAQNVQTVATAPWLMLPGIAVVLAVVAFNFVGDGLRDSADPYDN</sequence>